<keyword evidence="1" id="KW-0472">Membrane</keyword>
<feature type="non-terminal residue" evidence="2">
    <location>
        <position position="1"/>
    </location>
</feature>
<gene>
    <name evidence="2" type="ORF">A4A49_60476</name>
</gene>
<protein>
    <submittedName>
        <fullName evidence="2">Uncharacterized protein</fullName>
    </submittedName>
</protein>
<reference evidence="2" key="1">
    <citation type="submission" date="2016-11" db="EMBL/GenBank/DDBJ databases">
        <title>The genome of Nicotiana attenuata.</title>
        <authorList>
            <person name="Xu S."/>
            <person name="Brockmoeller T."/>
            <person name="Gaquerel E."/>
            <person name="Navarro A."/>
            <person name="Kuhl H."/>
            <person name="Gase K."/>
            <person name="Ling Z."/>
            <person name="Zhou W."/>
            <person name="Kreitzer C."/>
            <person name="Stanke M."/>
            <person name="Tang H."/>
            <person name="Lyons E."/>
            <person name="Pandey P."/>
            <person name="Pandey S.P."/>
            <person name="Timmermann B."/>
            <person name="Baldwin I.T."/>
        </authorList>
    </citation>
    <scope>NUCLEOTIDE SEQUENCE [LARGE SCALE GENOMIC DNA]</scope>
    <source>
        <strain evidence="2">UT</strain>
    </source>
</reference>
<evidence type="ECO:0000313" key="2">
    <source>
        <dbReference type="EMBL" id="OIT28902.1"/>
    </source>
</evidence>
<keyword evidence="3" id="KW-1185">Reference proteome</keyword>
<organism evidence="2 3">
    <name type="scientific">Nicotiana attenuata</name>
    <name type="common">Coyote tobacco</name>
    <dbReference type="NCBI Taxonomy" id="49451"/>
    <lineage>
        <taxon>Eukaryota</taxon>
        <taxon>Viridiplantae</taxon>
        <taxon>Streptophyta</taxon>
        <taxon>Embryophyta</taxon>
        <taxon>Tracheophyta</taxon>
        <taxon>Spermatophyta</taxon>
        <taxon>Magnoliopsida</taxon>
        <taxon>eudicotyledons</taxon>
        <taxon>Gunneridae</taxon>
        <taxon>Pentapetalae</taxon>
        <taxon>asterids</taxon>
        <taxon>lamiids</taxon>
        <taxon>Solanales</taxon>
        <taxon>Solanaceae</taxon>
        <taxon>Nicotianoideae</taxon>
        <taxon>Nicotianeae</taxon>
        <taxon>Nicotiana</taxon>
    </lineage>
</organism>
<sequence length="97" mass="10179">FSSGAENDGAWWIWGSMVTKISDATGCSVAGSGKNGIDWIGWEIRLLSSGGSMFGCMLLLLVIVCHRHGPKAAKALFRASTVTLAKCAGFWTISVAG</sequence>
<dbReference type="Gramene" id="OIT28902">
    <property type="protein sequence ID" value="OIT28902"/>
    <property type="gene ID" value="A4A49_60476"/>
</dbReference>
<proteinExistence type="predicted"/>
<evidence type="ECO:0000256" key="1">
    <source>
        <dbReference type="SAM" id="Phobius"/>
    </source>
</evidence>
<keyword evidence="1" id="KW-1133">Transmembrane helix</keyword>
<dbReference type="AlphaFoldDB" id="A0A314KIC0"/>
<comment type="caution">
    <text evidence="2">The sequence shown here is derived from an EMBL/GenBank/DDBJ whole genome shotgun (WGS) entry which is preliminary data.</text>
</comment>
<name>A0A314KIC0_NICAT</name>
<accession>A0A314KIC0</accession>
<dbReference type="EMBL" id="MJEQ01001917">
    <property type="protein sequence ID" value="OIT28902.1"/>
    <property type="molecule type" value="Genomic_DNA"/>
</dbReference>
<keyword evidence="1" id="KW-0812">Transmembrane</keyword>
<evidence type="ECO:0000313" key="3">
    <source>
        <dbReference type="Proteomes" id="UP000187609"/>
    </source>
</evidence>
<feature type="transmembrane region" description="Helical" evidence="1">
    <location>
        <begin position="44"/>
        <end position="64"/>
    </location>
</feature>
<dbReference type="Proteomes" id="UP000187609">
    <property type="component" value="Unassembled WGS sequence"/>
</dbReference>